<keyword evidence="2" id="KW-0472">Membrane</keyword>
<protein>
    <recommendedName>
        <fullName evidence="5">Lipopolysaccharide biosynthesis protein</fullName>
    </recommendedName>
</protein>
<feature type="region of interest" description="Disordered" evidence="1">
    <location>
        <begin position="175"/>
        <end position="216"/>
    </location>
</feature>
<dbReference type="EMBL" id="ALQA01000007">
    <property type="protein sequence ID" value="EJZ11673.1"/>
    <property type="molecule type" value="Genomic_DNA"/>
</dbReference>
<reference evidence="3 4" key="1">
    <citation type="journal article" date="2012" name="J. Bacteriol.">
        <title>Complete Genome Sequence of Mycobacterium vaccae Type Strain ATCC 25954.</title>
        <authorList>
            <person name="Ho Y.S."/>
            <person name="Adroub S.A."/>
            <person name="Abadi M."/>
            <person name="Al Alwan B."/>
            <person name="Alkhateeb R."/>
            <person name="Gao G."/>
            <person name="Ragab A."/>
            <person name="Ali S."/>
            <person name="van Soolingen D."/>
            <person name="Bitter W."/>
            <person name="Pain A."/>
            <person name="Abdallah A.M."/>
        </authorList>
    </citation>
    <scope>NUCLEOTIDE SEQUENCE [LARGE SCALE GENOMIC DNA]</scope>
    <source>
        <strain evidence="3 4">ATCC 25954</strain>
    </source>
</reference>
<accession>K0V9W4</accession>
<organism evidence="3 4">
    <name type="scientific">Mycolicibacterium vaccae ATCC 25954</name>
    <dbReference type="NCBI Taxonomy" id="1194972"/>
    <lineage>
        <taxon>Bacteria</taxon>
        <taxon>Bacillati</taxon>
        <taxon>Actinomycetota</taxon>
        <taxon>Actinomycetes</taxon>
        <taxon>Mycobacteriales</taxon>
        <taxon>Mycobacteriaceae</taxon>
        <taxon>Mycolicibacterium</taxon>
    </lineage>
</organism>
<proteinExistence type="predicted"/>
<sequence length="216" mass="21856">MLGMIMGIAAAHALTSREARYTAEATLAMLPEENIPLEQAAGFWEVLNRGQATASAAVVLQDNRWLYAAADKVGVPVSAVSLSAGAMPNTTLITVTVEAGSAQDAEAVLDSVLTDAEGTAAKVAGPFRLETVVPPNGSANSLAPSPMQMLGALGIAGFLVGVGAAILIVRSLKGRSAGKPGAPVQPDSSSAARRTETNGAPVAASHEPSMVEISLQ</sequence>
<comment type="caution">
    <text evidence="3">The sequence shown here is derived from an EMBL/GenBank/DDBJ whole genome shotgun (WGS) entry which is preliminary data.</text>
</comment>
<dbReference type="HOGENOM" id="CLU_1330744_0_0_11"/>
<dbReference type="eggNOG" id="ENOG5032YCX">
    <property type="taxonomic scope" value="Bacteria"/>
</dbReference>
<name>K0V9W4_MYCVA</name>
<dbReference type="AlphaFoldDB" id="K0V9W4"/>
<keyword evidence="2" id="KW-1133">Transmembrane helix</keyword>
<evidence type="ECO:0000256" key="1">
    <source>
        <dbReference type="SAM" id="MobiDB-lite"/>
    </source>
</evidence>
<keyword evidence="4" id="KW-1185">Reference proteome</keyword>
<evidence type="ECO:0008006" key="5">
    <source>
        <dbReference type="Google" id="ProtNLM"/>
    </source>
</evidence>
<evidence type="ECO:0000313" key="4">
    <source>
        <dbReference type="Proteomes" id="UP000006072"/>
    </source>
</evidence>
<dbReference type="PATRIC" id="fig|1194972.3.peg.1048"/>
<evidence type="ECO:0000256" key="2">
    <source>
        <dbReference type="SAM" id="Phobius"/>
    </source>
</evidence>
<feature type="transmembrane region" description="Helical" evidence="2">
    <location>
        <begin position="149"/>
        <end position="169"/>
    </location>
</feature>
<dbReference type="Proteomes" id="UP000006072">
    <property type="component" value="Unassembled WGS sequence"/>
</dbReference>
<gene>
    <name evidence="3" type="ORF">MVAC_05172</name>
</gene>
<evidence type="ECO:0000313" key="3">
    <source>
        <dbReference type="EMBL" id="EJZ11673.1"/>
    </source>
</evidence>
<keyword evidence="2" id="KW-0812">Transmembrane</keyword>